<comment type="caution">
    <text evidence="1">The sequence shown here is derived from an EMBL/GenBank/DDBJ whole genome shotgun (WGS) entry which is preliminary data.</text>
</comment>
<organism evidence="1 2">
    <name type="scientific">Lacticaseibacillus paracasei subsp. paracasei Lpp14</name>
    <dbReference type="NCBI Taxonomy" id="1256204"/>
    <lineage>
        <taxon>Bacteria</taxon>
        <taxon>Bacillati</taxon>
        <taxon>Bacillota</taxon>
        <taxon>Bacilli</taxon>
        <taxon>Lactobacillales</taxon>
        <taxon>Lactobacillaceae</taxon>
        <taxon>Lacticaseibacillus</taxon>
    </lineage>
</organism>
<evidence type="ECO:0000313" key="2">
    <source>
        <dbReference type="Proteomes" id="UP000014264"/>
    </source>
</evidence>
<evidence type="ECO:0000313" key="1">
    <source>
        <dbReference type="EMBL" id="EPC57641.1"/>
    </source>
</evidence>
<gene>
    <name evidence="1" type="ORF">Lpp14_15731</name>
</gene>
<reference evidence="1 2" key="1">
    <citation type="journal article" date="2013" name="PLoS ONE">
        <title>Lactobacillus paracasei comparative genomics: towards species pan-genome definition and exploitation of diversity.</title>
        <authorList>
            <person name="Smokvina T."/>
            <person name="Wels M."/>
            <person name="Polka J."/>
            <person name="Chervaux C."/>
            <person name="Brisse S."/>
            <person name="Boekhorst J."/>
            <person name="van Hylckama Vlieg J.E."/>
            <person name="Siezen R.J."/>
        </authorList>
    </citation>
    <scope>NUCLEOTIDE SEQUENCE [LARGE SCALE GENOMIC DNA]</scope>
    <source>
        <strain evidence="1 2">Lpp14</strain>
    </source>
</reference>
<protein>
    <submittedName>
        <fullName evidence="1">Uncharacterized protein</fullName>
    </submittedName>
</protein>
<dbReference type="Proteomes" id="UP000014264">
    <property type="component" value="Unassembled WGS sequence"/>
</dbReference>
<proteinExistence type="predicted"/>
<name>A0A829GJN7_LACPA</name>
<accession>A0A829GJN7</accession>
<sequence length="81" mass="9962">MSSILSIIRRRLAKRSNRRFMADRRWRNAWLQGYYDALKFNEPHFDYRYYHDIDGKFARKSYIDGFETGYTSNSEEENNHE</sequence>
<dbReference type="EMBL" id="ANJZ01000406">
    <property type="protein sequence ID" value="EPC57641.1"/>
    <property type="molecule type" value="Genomic_DNA"/>
</dbReference>
<dbReference type="AlphaFoldDB" id="A0A829GJN7"/>